<dbReference type="SUPFAM" id="SSF46785">
    <property type="entry name" value="Winged helix' DNA-binding domain"/>
    <property type="match status" value="1"/>
</dbReference>
<dbReference type="STRING" id="1121338.CLTEP_24680"/>
<dbReference type="InterPro" id="IPR050397">
    <property type="entry name" value="Env_Response_Regulators"/>
</dbReference>
<dbReference type="CDD" id="cd00038">
    <property type="entry name" value="CAP_ED"/>
    <property type="match status" value="1"/>
</dbReference>
<evidence type="ECO:0000256" key="1">
    <source>
        <dbReference type="ARBA" id="ARBA00023015"/>
    </source>
</evidence>
<dbReference type="SUPFAM" id="SSF51206">
    <property type="entry name" value="cAMP-binding domain-like"/>
    <property type="match status" value="1"/>
</dbReference>
<dbReference type="PROSITE" id="PS51063">
    <property type="entry name" value="HTH_CRP_2"/>
    <property type="match status" value="1"/>
</dbReference>
<accession>A0A151ATI3</accession>
<dbReference type="SMART" id="SM00419">
    <property type="entry name" value="HTH_CRP"/>
    <property type="match status" value="1"/>
</dbReference>
<dbReference type="EMBL" id="LTBA01000053">
    <property type="protein sequence ID" value="KYH30946.1"/>
    <property type="molecule type" value="Genomic_DNA"/>
</dbReference>
<dbReference type="InterPro" id="IPR014710">
    <property type="entry name" value="RmlC-like_jellyroll"/>
</dbReference>
<dbReference type="InterPro" id="IPR018490">
    <property type="entry name" value="cNMP-bd_dom_sf"/>
</dbReference>
<dbReference type="Pfam" id="PF13545">
    <property type="entry name" value="HTH_Crp_2"/>
    <property type="match status" value="1"/>
</dbReference>
<dbReference type="InterPro" id="IPR036390">
    <property type="entry name" value="WH_DNA-bd_sf"/>
</dbReference>
<dbReference type="RefSeq" id="WP_066827108.1">
    <property type="nucleotide sequence ID" value="NZ_LTBA01000053.1"/>
</dbReference>
<dbReference type="GO" id="GO:0005829">
    <property type="term" value="C:cytosol"/>
    <property type="evidence" value="ECO:0007669"/>
    <property type="project" value="TreeGrafter"/>
</dbReference>
<dbReference type="PANTHER" id="PTHR24567:SF58">
    <property type="entry name" value="CYCLIC AMP-BINDING REGULATORY PROTEIN"/>
    <property type="match status" value="1"/>
</dbReference>
<dbReference type="InterPro" id="IPR000595">
    <property type="entry name" value="cNMP-bd_dom"/>
</dbReference>
<dbReference type="Proteomes" id="UP000075531">
    <property type="component" value="Unassembled WGS sequence"/>
</dbReference>
<dbReference type="Gene3D" id="2.60.120.10">
    <property type="entry name" value="Jelly Rolls"/>
    <property type="match status" value="1"/>
</dbReference>
<feature type="domain" description="HTH crp-type" evidence="5">
    <location>
        <begin position="155"/>
        <end position="223"/>
    </location>
</feature>
<dbReference type="PROSITE" id="PS50042">
    <property type="entry name" value="CNMP_BINDING_3"/>
    <property type="match status" value="1"/>
</dbReference>
<keyword evidence="2" id="KW-0238">DNA-binding</keyword>
<evidence type="ECO:0000256" key="2">
    <source>
        <dbReference type="ARBA" id="ARBA00023125"/>
    </source>
</evidence>
<keyword evidence="1" id="KW-0805">Transcription regulation</keyword>
<dbReference type="PATRIC" id="fig|1121338.3.peg.2557"/>
<sequence length="231" mass="26590">MYTKWLNALKKTNLFENIEDDELKRMLFCLKPKIMAYKRKEFITIAEDNFTGIGIVLQGEVIISKENALGDKAIMAKLEEGNVFGEMIAFSDRSKWHVTIIASKNCTVLFLPAEKIIGNCPRMCIGHKVLIQNMLKIVSQKALGLDRKIEYLTMKSIRNKISSYLLEQYNIKGKSKFSIPLKRNELAEFLNVSRPSLSRELIKMRKEGIIEFYKSSFEIIDLEKLKLGTVN</sequence>
<dbReference type="Pfam" id="PF00027">
    <property type="entry name" value="cNMP_binding"/>
    <property type="match status" value="1"/>
</dbReference>
<dbReference type="PANTHER" id="PTHR24567">
    <property type="entry name" value="CRP FAMILY TRANSCRIPTIONAL REGULATORY PROTEIN"/>
    <property type="match status" value="1"/>
</dbReference>
<evidence type="ECO:0000313" key="7">
    <source>
        <dbReference type="Proteomes" id="UP000075531"/>
    </source>
</evidence>
<gene>
    <name evidence="6" type="ORF">CLTEP_24680</name>
</gene>
<dbReference type="OrthoDB" id="3176638at2"/>
<evidence type="ECO:0000259" key="5">
    <source>
        <dbReference type="PROSITE" id="PS51063"/>
    </source>
</evidence>
<keyword evidence="7" id="KW-1185">Reference proteome</keyword>
<evidence type="ECO:0000259" key="4">
    <source>
        <dbReference type="PROSITE" id="PS50042"/>
    </source>
</evidence>
<organism evidence="6 7">
    <name type="scientific">Clostridium tepidiprofundi DSM 19306</name>
    <dbReference type="NCBI Taxonomy" id="1121338"/>
    <lineage>
        <taxon>Bacteria</taxon>
        <taxon>Bacillati</taxon>
        <taxon>Bacillota</taxon>
        <taxon>Clostridia</taxon>
        <taxon>Eubacteriales</taxon>
        <taxon>Clostridiaceae</taxon>
        <taxon>Clostridium</taxon>
    </lineage>
</organism>
<dbReference type="AlphaFoldDB" id="A0A151ATI3"/>
<dbReference type="GO" id="GO:0003677">
    <property type="term" value="F:DNA binding"/>
    <property type="evidence" value="ECO:0007669"/>
    <property type="project" value="UniProtKB-KW"/>
</dbReference>
<protein>
    <submittedName>
        <fullName evidence="6">Transcriptional activator FtrB</fullName>
    </submittedName>
</protein>
<dbReference type="InterPro" id="IPR012318">
    <property type="entry name" value="HTH_CRP"/>
</dbReference>
<keyword evidence="3" id="KW-0804">Transcription</keyword>
<dbReference type="GO" id="GO:0003700">
    <property type="term" value="F:DNA-binding transcription factor activity"/>
    <property type="evidence" value="ECO:0007669"/>
    <property type="project" value="TreeGrafter"/>
</dbReference>
<evidence type="ECO:0000313" key="6">
    <source>
        <dbReference type="EMBL" id="KYH30946.1"/>
    </source>
</evidence>
<reference evidence="6 7" key="1">
    <citation type="submission" date="2016-02" db="EMBL/GenBank/DDBJ databases">
        <title>Genome sequence of Clostridium tepidiprofundi DSM 19306.</title>
        <authorList>
            <person name="Poehlein A."/>
            <person name="Daniel R."/>
        </authorList>
    </citation>
    <scope>NUCLEOTIDE SEQUENCE [LARGE SCALE GENOMIC DNA]</scope>
    <source>
        <strain evidence="6 7">DSM 19306</strain>
    </source>
</reference>
<proteinExistence type="predicted"/>
<evidence type="ECO:0000256" key="3">
    <source>
        <dbReference type="ARBA" id="ARBA00023163"/>
    </source>
</evidence>
<comment type="caution">
    <text evidence="6">The sequence shown here is derived from an EMBL/GenBank/DDBJ whole genome shotgun (WGS) entry which is preliminary data.</text>
</comment>
<name>A0A151ATI3_9CLOT</name>
<feature type="domain" description="Cyclic nucleotide-binding" evidence="4">
    <location>
        <begin position="14"/>
        <end position="111"/>
    </location>
</feature>